<comment type="caution">
    <text evidence="1">The sequence shown here is derived from an EMBL/GenBank/DDBJ whole genome shotgun (WGS) entry which is preliminary data.</text>
</comment>
<proteinExistence type="predicted"/>
<keyword evidence="2" id="KW-1185">Reference proteome</keyword>
<evidence type="ECO:0000313" key="2">
    <source>
        <dbReference type="Proteomes" id="UP001589814"/>
    </source>
</evidence>
<reference evidence="1 2" key="1">
    <citation type="submission" date="2024-09" db="EMBL/GenBank/DDBJ databases">
        <authorList>
            <person name="Sun Q."/>
            <person name="Mori K."/>
        </authorList>
    </citation>
    <scope>NUCLEOTIDE SEQUENCE [LARGE SCALE GENOMIC DNA]</scope>
    <source>
        <strain evidence="1 2">CCM 7415</strain>
    </source>
</reference>
<dbReference type="EMBL" id="JBHLVX010000001">
    <property type="protein sequence ID" value="MFC0266447.1"/>
    <property type="molecule type" value="Genomic_DNA"/>
</dbReference>
<protein>
    <submittedName>
        <fullName evidence="1">Uncharacterized protein</fullName>
    </submittedName>
</protein>
<evidence type="ECO:0000313" key="1">
    <source>
        <dbReference type="EMBL" id="MFC0266447.1"/>
    </source>
</evidence>
<gene>
    <name evidence="1" type="ORF">ACFFHW_00280</name>
</gene>
<organism evidence="1 2">
    <name type="scientific">Kushneria aurantia</name>
    <dbReference type="NCBI Taxonomy" id="504092"/>
    <lineage>
        <taxon>Bacteria</taxon>
        <taxon>Pseudomonadati</taxon>
        <taxon>Pseudomonadota</taxon>
        <taxon>Gammaproteobacteria</taxon>
        <taxon>Oceanospirillales</taxon>
        <taxon>Halomonadaceae</taxon>
        <taxon>Kushneria</taxon>
    </lineage>
</organism>
<dbReference type="Proteomes" id="UP001589814">
    <property type="component" value="Unassembled WGS sequence"/>
</dbReference>
<sequence>MKSGPALQRYFDPDVVLNDVCYVNVTKFCSLKNDDLVVTKAVPSSAPDSDCGSMHYAVLPGPDDAGSRCSAVFFEVGLTLAPFYELLPPFEVIKTLAACHVIGCNVKIMSHHFVTAAAGASENAHAVFLPATTLI</sequence>
<dbReference type="RefSeq" id="WP_156826707.1">
    <property type="nucleotide sequence ID" value="NZ_JBHLVX010000001.1"/>
</dbReference>
<accession>A0ABV6FYH3</accession>
<name>A0ABV6FYH3_9GAMM</name>